<gene>
    <name evidence="2" type="ORF">MBRA1_001241</name>
</gene>
<reference evidence="2" key="1">
    <citation type="submission" date="2023-03" db="EMBL/GenBank/DDBJ databases">
        <title>Mating type loci evolution in Malassezia.</title>
        <authorList>
            <person name="Coelho M.A."/>
        </authorList>
    </citation>
    <scope>NUCLEOTIDE SEQUENCE</scope>
    <source>
        <strain evidence="2">CBS 14135</strain>
    </source>
</reference>
<feature type="compositionally biased region" description="Polar residues" evidence="1">
    <location>
        <begin position="333"/>
        <end position="343"/>
    </location>
</feature>
<feature type="region of interest" description="Disordered" evidence="1">
    <location>
        <begin position="333"/>
        <end position="360"/>
    </location>
</feature>
<feature type="compositionally biased region" description="Polar residues" evidence="1">
    <location>
        <begin position="237"/>
        <end position="254"/>
    </location>
</feature>
<sequence length="469" mass="49691">MYQTSTSAAEPIVMSDTVYSDAAPEPKLATVSHVALDAIAAAIWGSPFYDTEFVVKHKGKDQSLYLHSAVAKRACPALYKRMQSGNTIELDAMEFDQPVSKRQAAGAGRPGTSAGPRGAVATRPANDEVLLSDDDSSDSFDDASVNDTASIASSTMTATSPTPGAPTRAAQQPPATPSAMSGRNQSSTSLASPFNSVSHRSTSIFSKFMKRGNQARDVLGGAADVPRDESGRLRRYSAQNEEAGLSSSTASSIAQAPASRGATAYGGAGSSAPAARTPAGGATRGGRPTRGGSAPMPPPKTGVKQYRVTGATPRSVQALLFYLYTSQVHFVSSPHQSPHSDATSLHEEASELLGDGSKQNPSLWPPAFSSKAAYCLGQQLDLPDLTLRAFDHLTLNLSSRTVLADLLSPFGDRFPEVQRAHLDFITLHWEEVKTRPDFAPTIENLVHGQYPNSSKSLFQLFSKLSIRSF</sequence>
<feature type="compositionally biased region" description="Low complexity" evidence="1">
    <location>
        <begin position="154"/>
        <end position="179"/>
    </location>
</feature>
<evidence type="ECO:0008006" key="4">
    <source>
        <dbReference type="Google" id="ProtNLM"/>
    </source>
</evidence>
<dbReference type="AlphaFoldDB" id="A0AAF0IS58"/>
<organism evidence="2 3">
    <name type="scientific">Malassezia brasiliensis</name>
    <dbReference type="NCBI Taxonomy" id="1821822"/>
    <lineage>
        <taxon>Eukaryota</taxon>
        <taxon>Fungi</taxon>
        <taxon>Dikarya</taxon>
        <taxon>Basidiomycota</taxon>
        <taxon>Ustilaginomycotina</taxon>
        <taxon>Malasseziomycetes</taxon>
        <taxon>Malasseziales</taxon>
        <taxon>Malasseziaceae</taxon>
        <taxon>Malassezia</taxon>
    </lineage>
</organism>
<dbReference type="Proteomes" id="UP001216638">
    <property type="component" value="Chromosome 1"/>
</dbReference>
<dbReference type="EMBL" id="CP119951">
    <property type="protein sequence ID" value="WFC94608.1"/>
    <property type="molecule type" value="Genomic_DNA"/>
</dbReference>
<evidence type="ECO:0000256" key="1">
    <source>
        <dbReference type="SAM" id="MobiDB-lite"/>
    </source>
</evidence>
<name>A0AAF0IS58_9BASI</name>
<accession>A0AAF0IS58</accession>
<feature type="compositionally biased region" description="Polar residues" evidence="1">
    <location>
        <begin position="181"/>
        <end position="198"/>
    </location>
</feature>
<proteinExistence type="predicted"/>
<feature type="region of interest" description="Disordered" evidence="1">
    <location>
        <begin position="154"/>
        <end position="198"/>
    </location>
</feature>
<feature type="compositionally biased region" description="Low complexity" evidence="1">
    <location>
        <begin position="270"/>
        <end position="281"/>
    </location>
</feature>
<evidence type="ECO:0000313" key="3">
    <source>
        <dbReference type="Proteomes" id="UP001216638"/>
    </source>
</evidence>
<feature type="region of interest" description="Disordered" evidence="1">
    <location>
        <begin position="217"/>
        <end position="305"/>
    </location>
</feature>
<evidence type="ECO:0000313" key="2">
    <source>
        <dbReference type="EMBL" id="WFC94608.1"/>
    </source>
</evidence>
<keyword evidence="3" id="KW-1185">Reference proteome</keyword>
<protein>
    <recommendedName>
        <fullName evidence="4">BTB domain-containing protein</fullName>
    </recommendedName>
</protein>
<feature type="region of interest" description="Disordered" evidence="1">
    <location>
        <begin position="100"/>
        <end position="123"/>
    </location>
</feature>